<proteinExistence type="predicted"/>
<evidence type="ECO:0000313" key="2">
    <source>
        <dbReference type="EMBL" id="EJF52105.1"/>
    </source>
</evidence>
<accession>J1I0D7</accession>
<dbReference type="AlphaFoldDB" id="J1I0D7"/>
<feature type="signal peptide" evidence="1">
    <location>
        <begin position="1"/>
        <end position="20"/>
    </location>
</feature>
<dbReference type="Proteomes" id="UP000005113">
    <property type="component" value="Unassembled WGS sequence"/>
</dbReference>
<dbReference type="PROSITE" id="PS51257">
    <property type="entry name" value="PROKAR_LIPOPROTEIN"/>
    <property type="match status" value="1"/>
</dbReference>
<gene>
    <name evidence="2" type="ORF">SapgrDRAFT_0359</name>
</gene>
<evidence type="ECO:0000313" key="3">
    <source>
        <dbReference type="Proteomes" id="UP000005113"/>
    </source>
</evidence>
<organism evidence="2 3">
    <name type="scientific">Saprospira grandis DSM 2844</name>
    <dbReference type="NCBI Taxonomy" id="694433"/>
    <lineage>
        <taxon>Bacteria</taxon>
        <taxon>Pseudomonadati</taxon>
        <taxon>Bacteroidota</taxon>
        <taxon>Saprospiria</taxon>
        <taxon>Saprospirales</taxon>
        <taxon>Saprospiraceae</taxon>
        <taxon>Saprospira</taxon>
    </lineage>
</organism>
<dbReference type="EMBL" id="JH719942">
    <property type="protein sequence ID" value="EJF52105.1"/>
    <property type="molecule type" value="Genomic_DNA"/>
</dbReference>
<sequence length="134" mass="15123">MKQIYLLCFSLLLMACQGDAPQKETTVLTTEKLTGEWLCVAGSIDGNSEDVLFVEDSAKQQAGARLKFLAEEQLDFALLEQFGLNNPEAYKIEDKQLIVGGGQLKIDVLEAKEDELKLKILFQERDIRMQLKKQ</sequence>
<evidence type="ECO:0008006" key="4">
    <source>
        <dbReference type="Google" id="ProtNLM"/>
    </source>
</evidence>
<dbReference type="OrthoDB" id="9830444at2"/>
<dbReference type="RefSeq" id="WP_002656816.1">
    <property type="nucleotide sequence ID" value="NZ_JH719942.1"/>
</dbReference>
<keyword evidence="1" id="KW-0732">Signal</keyword>
<protein>
    <recommendedName>
        <fullName evidence="4">Lipocalin-like domain-containing protein</fullName>
    </recommendedName>
</protein>
<evidence type="ECO:0000256" key="1">
    <source>
        <dbReference type="SAM" id="SignalP"/>
    </source>
</evidence>
<dbReference type="HOGENOM" id="CLU_1894732_0_0_10"/>
<name>J1I0D7_9BACT</name>
<feature type="chain" id="PRO_5003743884" description="Lipocalin-like domain-containing protein" evidence="1">
    <location>
        <begin position="21"/>
        <end position="134"/>
    </location>
</feature>
<reference evidence="3" key="1">
    <citation type="journal article" date="2012" name="Stand. Genomic Sci.">
        <title>Permanent draft genome sequence of the gliding predator Saprospira grandis strain Sa g1 (= HR1).</title>
        <authorList>
            <person name="Mavromatis K."/>
            <person name="Chertkov O."/>
            <person name="Lapidus A."/>
            <person name="Nolan M."/>
            <person name="Lucas S."/>
            <person name="Tice H."/>
            <person name="Del Rio T.G."/>
            <person name="Cheng J.F."/>
            <person name="Han C."/>
            <person name="Tapia R."/>
            <person name="Bruce D."/>
            <person name="Goodwin L.A."/>
            <person name="Pitluck S."/>
            <person name="Huntemann M."/>
            <person name="Liolios K."/>
            <person name="Pagani I."/>
            <person name="Ivanova N."/>
            <person name="Mikhailova N."/>
            <person name="Pati A."/>
            <person name="Chen A."/>
            <person name="Palaniappan K."/>
            <person name="Land M."/>
            <person name="Brambilla E.M."/>
            <person name="Rohde M."/>
            <person name="Spring S."/>
            <person name="Goker M."/>
            <person name="Detter J.C."/>
            <person name="Bristow J."/>
            <person name="Eisen J.A."/>
            <person name="Markowitz V."/>
            <person name="Hugenholtz P."/>
            <person name="Kyrpides N.C."/>
            <person name="Klenk H.P."/>
            <person name="Woyke T."/>
        </authorList>
    </citation>
    <scope>NUCLEOTIDE SEQUENCE [LARGE SCALE GENOMIC DNA]</scope>
    <source>
        <strain evidence="3">DSM 2844</strain>
    </source>
</reference>